<dbReference type="SUPFAM" id="SSF47203">
    <property type="entry name" value="Acyl-CoA dehydrogenase C-terminal domain-like"/>
    <property type="match status" value="1"/>
</dbReference>
<evidence type="ECO:0000313" key="10">
    <source>
        <dbReference type="Proteomes" id="UP001580928"/>
    </source>
</evidence>
<dbReference type="PIRSF" id="PIRSF016578">
    <property type="entry name" value="HsaA"/>
    <property type="match status" value="1"/>
</dbReference>
<dbReference type="SUPFAM" id="SSF56645">
    <property type="entry name" value="Acyl-CoA dehydrogenase NM domain-like"/>
    <property type="match status" value="1"/>
</dbReference>
<evidence type="ECO:0000256" key="4">
    <source>
        <dbReference type="ARBA" id="ARBA00022827"/>
    </source>
</evidence>
<feature type="domain" description="Acyl-CoA dehydrogenase/oxidase C-terminal" evidence="6">
    <location>
        <begin position="231"/>
        <end position="378"/>
    </location>
</feature>
<accession>A0ABV5CCW0</accession>
<organism evidence="9 10">
    <name type="scientific">Albibacterium profundi</name>
    <dbReference type="NCBI Taxonomy" id="3134906"/>
    <lineage>
        <taxon>Bacteria</taxon>
        <taxon>Pseudomonadati</taxon>
        <taxon>Bacteroidota</taxon>
        <taxon>Sphingobacteriia</taxon>
        <taxon>Sphingobacteriales</taxon>
        <taxon>Sphingobacteriaceae</taxon>
        <taxon>Albibacterium</taxon>
    </lineage>
</organism>
<protein>
    <submittedName>
        <fullName evidence="9">Acyl-CoA dehydrogenase</fullName>
    </submittedName>
</protein>
<dbReference type="InterPro" id="IPR037069">
    <property type="entry name" value="AcylCoA_DH/ox_N_sf"/>
</dbReference>
<dbReference type="InterPro" id="IPR036250">
    <property type="entry name" value="AcylCo_DH-like_C"/>
</dbReference>
<evidence type="ECO:0000313" key="9">
    <source>
        <dbReference type="EMBL" id="MFB5945306.1"/>
    </source>
</evidence>
<dbReference type="Gene3D" id="1.20.140.10">
    <property type="entry name" value="Butyryl-CoA Dehydrogenase, subunit A, domain 3"/>
    <property type="match status" value="1"/>
</dbReference>
<reference evidence="9 10" key="1">
    <citation type="submission" date="2024-04" db="EMBL/GenBank/DDBJ databases">
        <title>Albibacterium profundi sp. nov., isolated from sediment of the Challenger Deep of Mariana Trench.</title>
        <authorList>
            <person name="Wang Y."/>
        </authorList>
    </citation>
    <scope>NUCLEOTIDE SEQUENCE [LARGE SCALE GENOMIC DNA]</scope>
    <source>
        <strain evidence="9 10">RHL897</strain>
    </source>
</reference>
<evidence type="ECO:0000259" key="7">
    <source>
        <dbReference type="Pfam" id="PF02770"/>
    </source>
</evidence>
<keyword evidence="3 5" id="KW-0285">Flavoprotein</keyword>
<evidence type="ECO:0000256" key="2">
    <source>
        <dbReference type="ARBA" id="ARBA00009347"/>
    </source>
</evidence>
<dbReference type="InterPro" id="IPR006089">
    <property type="entry name" value="Acyl-CoA_DH_CS"/>
</dbReference>
<gene>
    <name evidence="9" type="ORF">WKR92_05650</name>
</gene>
<comment type="cofactor">
    <cofactor evidence="1 5">
        <name>FAD</name>
        <dbReference type="ChEBI" id="CHEBI:57692"/>
    </cofactor>
</comment>
<proteinExistence type="inferred from homology"/>
<evidence type="ECO:0000256" key="5">
    <source>
        <dbReference type="RuleBase" id="RU362125"/>
    </source>
</evidence>
<dbReference type="InterPro" id="IPR006091">
    <property type="entry name" value="Acyl-CoA_Oxase/DH_mid-dom"/>
</dbReference>
<dbReference type="PANTHER" id="PTHR43884:SF12">
    <property type="entry name" value="ISOVALERYL-COA DEHYDROGENASE, MITOCHONDRIAL-RELATED"/>
    <property type="match status" value="1"/>
</dbReference>
<dbReference type="CDD" id="cd01158">
    <property type="entry name" value="SCAD_SBCAD"/>
    <property type="match status" value="1"/>
</dbReference>
<dbReference type="PROSITE" id="PS00073">
    <property type="entry name" value="ACYL_COA_DH_2"/>
    <property type="match status" value="1"/>
</dbReference>
<dbReference type="Pfam" id="PF02770">
    <property type="entry name" value="Acyl-CoA_dh_M"/>
    <property type="match status" value="1"/>
</dbReference>
<dbReference type="Pfam" id="PF00441">
    <property type="entry name" value="Acyl-CoA_dh_1"/>
    <property type="match status" value="1"/>
</dbReference>
<dbReference type="PANTHER" id="PTHR43884">
    <property type="entry name" value="ACYL-COA DEHYDROGENASE"/>
    <property type="match status" value="1"/>
</dbReference>
<dbReference type="RefSeq" id="WP_375556847.1">
    <property type="nucleotide sequence ID" value="NZ_JBBVGT010000002.1"/>
</dbReference>
<feature type="domain" description="Acyl-CoA dehydrogenase/oxidase N-terminal" evidence="8">
    <location>
        <begin position="6"/>
        <end position="118"/>
    </location>
</feature>
<comment type="caution">
    <text evidence="9">The sequence shown here is derived from an EMBL/GenBank/DDBJ whole genome shotgun (WGS) entry which is preliminary data.</text>
</comment>
<dbReference type="Pfam" id="PF02771">
    <property type="entry name" value="Acyl-CoA_dh_N"/>
    <property type="match status" value="1"/>
</dbReference>
<dbReference type="InterPro" id="IPR013786">
    <property type="entry name" value="AcylCoA_DH/ox_N"/>
</dbReference>
<comment type="similarity">
    <text evidence="2 5">Belongs to the acyl-CoA dehydrogenase family.</text>
</comment>
<dbReference type="PROSITE" id="PS00072">
    <property type="entry name" value="ACYL_COA_DH_1"/>
    <property type="match status" value="1"/>
</dbReference>
<dbReference type="InterPro" id="IPR009075">
    <property type="entry name" value="AcylCo_DH/oxidase_C"/>
</dbReference>
<keyword evidence="5" id="KW-0560">Oxidoreductase</keyword>
<name>A0ABV5CCW0_9SPHI</name>
<evidence type="ECO:0000259" key="8">
    <source>
        <dbReference type="Pfam" id="PF02771"/>
    </source>
</evidence>
<keyword evidence="4 5" id="KW-0274">FAD</keyword>
<sequence>MMFELTEEQKMIRDAAREFAQTELKPGVIDRDENQTFPAAQVKKLGELGFLGMMVDPKYHGGGMDAVSYVLVMEELSKIDASASVVVSVNNSLVCYGLQKFGTEEQKEKYLKPLASGKVIGAFCLSEPEAGSDASSQRTTAIDKGDHYLLNGTKNWITNGNSASVYLVMAQTHPELGVKGVNAFIIDRDTPGFNIGPKENKMGIRGSDTHSLHFADVKVPVENRIGEDGFGFKFAMKTLEGGRIGIAAQALGIASGAYELALKYAKERTAFGRPIADLQAISFKLADMATEIEAARLLCFKAAWLKDQGLPYGEASSMAKLKASEVAMNVTVEAVQIHGGYGYVKEYHVERLMRDAKITQIYEGTSEIQRLVIAREILK</sequence>
<evidence type="ECO:0000259" key="6">
    <source>
        <dbReference type="Pfam" id="PF00441"/>
    </source>
</evidence>
<evidence type="ECO:0000256" key="3">
    <source>
        <dbReference type="ARBA" id="ARBA00022630"/>
    </source>
</evidence>
<dbReference type="EMBL" id="JBBVGT010000002">
    <property type="protein sequence ID" value="MFB5945306.1"/>
    <property type="molecule type" value="Genomic_DNA"/>
</dbReference>
<dbReference type="Proteomes" id="UP001580928">
    <property type="component" value="Unassembled WGS sequence"/>
</dbReference>
<evidence type="ECO:0000256" key="1">
    <source>
        <dbReference type="ARBA" id="ARBA00001974"/>
    </source>
</evidence>
<keyword evidence="10" id="KW-1185">Reference proteome</keyword>
<dbReference type="Gene3D" id="2.40.110.10">
    <property type="entry name" value="Butyryl-CoA Dehydrogenase, subunit A, domain 2"/>
    <property type="match status" value="1"/>
</dbReference>
<dbReference type="InterPro" id="IPR009100">
    <property type="entry name" value="AcylCoA_DH/oxidase_NM_dom_sf"/>
</dbReference>
<dbReference type="Gene3D" id="1.10.540.10">
    <property type="entry name" value="Acyl-CoA dehydrogenase/oxidase, N-terminal domain"/>
    <property type="match status" value="1"/>
</dbReference>
<dbReference type="InterPro" id="IPR046373">
    <property type="entry name" value="Acyl-CoA_Oxase/DH_mid-dom_sf"/>
</dbReference>
<feature type="domain" description="Acyl-CoA oxidase/dehydrogenase middle" evidence="7">
    <location>
        <begin position="122"/>
        <end position="217"/>
    </location>
</feature>